<evidence type="ECO:0000313" key="2">
    <source>
        <dbReference type="Proteomes" id="UP001207468"/>
    </source>
</evidence>
<evidence type="ECO:0000313" key="1">
    <source>
        <dbReference type="EMBL" id="KAI9512188.1"/>
    </source>
</evidence>
<dbReference type="Proteomes" id="UP001207468">
    <property type="component" value="Unassembled WGS sequence"/>
</dbReference>
<sequence>MAPAPPEAAKLFHPKSKRKGPVGIYGMQSGRSLSPQKPKISSNPSTPPSKPSPKPEKEAVVAPSLPEGSYTDYTLVSSALNGWKYDVMKFDSRKPVDILRWTTPVKLNRKDLRRPDTSVNGPETPKAVGPMLGPDGKPVIGADGRTVMVDAEGKPIHGDGSQAGSKSKTGNGTKRRFHKKTKQVFKVPEATRQLRKEERYPWVMEDATGTEVWVGKMEEVARAETQAFFMPASNNTFKFVPAHRWYKFQKRPNYHIPNLEEAEALMAMRQKNKDPERWLLQKRGGQAPSTATSALLKAEPLDLSIGGHFGQSLGLGGRRLRSVVNGDGGLFGEDDEDDRSRRRNLGQDADYDEVPYHEDFADDEEKVVPEDHQEDELEKEMEERLQREYMSANKQRDAGIDESDEEDRDPALTGAGKAIKKLMSKHEKNEAYESDEESNPYASSVEEEEEEEPMVADGPAVQQQFTPSRAPAGDASSSQPTPAPSSRPAAASTPNSRATSPIPGHGGHLVVAKRATSPKVPKPRVMPNGLRTSSPLVQVATTSPNGADALPGRGGSPGPSHSPRALSGAVAAPPSKPGSKRKADDVDEIASAPSPSASAAGGPPKLKKRRATAAMLGPDGQPIELEDNMVIEWLRNTPNAKTRDCISHFTPYLRTDEQKAKFTALIKEVAQLRNGILVLRSAYRGGSVVGSKPPSPGGSTDTK</sequence>
<accession>A0ACC0UKL1</accession>
<dbReference type="EMBL" id="JAGFNK010000011">
    <property type="protein sequence ID" value="KAI9512188.1"/>
    <property type="molecule type" value="Genomic_DNA"/>
</dbReference>
<organism evidence="1 2">
    <name type="scientific">Russula earlei</name>
    <dbReference type="NCBI Taxonomy" id="71964"/>
    <lineage>
        <taxon>Eukaryota</taxon>
        <taxon>Fungi</taxon>
        <taxon>Dikarya</taxon>
        <taxon>Basidiomycota</taxon>
        <taxon>Agaricomycotina</taxon>
        <taxon>Agaricomycetes</taxon>
        <taxon>Russulales</taxon>
        <taxon>Russulaceae</taxon>
        <taxon>Russula</taxon>
    </lineage>
</organism>
<comment type="caution">
    <text evidence="1">The sequence shown here is derived from an EMBL/GenBank/DDBJ whole genome shotgun (WGS) entry which is preliminary data.</text>
</comment>
<name>A0ACC0UKL1_9AGAM</name>
<reference evidence="1" key="1">
    <citation type="submission" date="2021-03" db="EMBL/GenBank/DDBJ databases">
        <title>Evolutionary priming and transition to the ectomycorrhizal habit in an iconic lineage of mushroom-forming fungi: is preadaptation a requirement?</title>
        <authorList>
            <consortium name="DOE Joint Genome Institute"/>
            <person name="Looney B.P."/>
            <person name="Miyauchi S."/>
            <person name="Morin E."/>
            <person name="Drula E."/>
            <person name="Courty P.E."/>
            <person name="Chicoki N."/>
            <person name="Fauchery L."/>
            <person name="Kohler A."/>
            <person name="Kuo A."/>
            <person name="LaButti K."/>
            <person name="Pangilinan J."/>
            <person name="Lipzen A."/>
            <person name="Riley R."/>
            <person name="Andreopoulos W."/>
            <person name="He G."/>
            <person name="Johnson J."/>
            <person name="Barry K.W."/>
            <person name="Grigoriev I.V."/>
            <person name="Nagy L."/>
            <person name="Hibbett D."/>
            <person name="Henrissat B."/>
            <person name="Matheny P.B."/>
            <person name="Labbe J."/>
            <person name="Martin A.F."/>
        </authorList>
    </citation>
    <scope>NUCLEOTIDE SEQUENCE</scope>
    <source>
        <strain evidence="1">BPL698</strain>
    </source>
</reference>
<protein>
    <submittedName>
        <fullName evidence="1">Rap30/74 interaction domain-containing protein</fullName>
    </submittedName>
</protein>
<gene>
    <name evidence="1" type="ORF">F5148DRAFT_1164648</name>
</gene>
<proteinExistence type="predicted"/>
<keyword evidence="2" id="KW-1185">Reference proteome</keyword>